<comment type="caution">
    <text evidence="1">The sequence shown here is derived from an EMBL/GenBank/DDBJ whole genome shotgun (WGS) entry which is preliminary data.</text>
</comment>
<gene>
    <name evidence="1" type="ORF">CH341_07725</name>
</gene>
<name>A0A327L2T9_9BRAD</name>
<evidence type="ECO:0000313" key="2">
    <source>
        <dbReference type="Proteomes" id="UP000249130"/>
    </source>
</evidence>
<accession>A0A327L2T9</accession>
<keyword evidence="2" id="KW-1185">Reference proteome</keyword>
<dbReference type="RefSeq" id="WP_111418459.1">
    <property type="nucleotide sequence ID" value="NZ_NPEX01000036.1"/>
</dbReference>
<dbReference type="OrthoDB" id="8241180at2"/>
<dbReference type="EMBL" id="NPEX01000036">
    <property type="protein sequence ID" value="RAI44697.1"/>
    <property type="molecule type" value="Genomic_DNA"/>
</dbReference>
<evidence type="ECO:0008006" key="3">
    <source>
        <dbReference type="Google" id="ProtNLM"/>
    </source>
</evidence>
<sequence length="414" mass="41850">MALGAPYTTGTLSVTNGSTTVTGVGTLWASVAEVGDEIHAQGLLGVVKTVTGNAALELYLPWAGATASGLSYALLKRSWSRYDPAVTQAKVREYLAALAGSGAVMYVISGTTPDVGLGDDGDIAVKIDVSPWQTWTKVAGAWVEQAAPGSGAPAGADYLVKTAQAGLSAERVVTDTGTVTWDWATAGQAKANVVLSGAVTGRLARWGSAGALGQTSGLFEAADGKVGVGTASPAYNLHVVGTTTAFNTTDCYGGMPVYLLRRANGTPASPTAVIANDALFQLSAHGHDGTGFSARRAAIRAYAAENWSSPSAYGTYLTIETTQKATATTAERVRIDDAGNVGISTSSPTAPLHVAGVARIGSYTVATLPSASLVGAGSLAWVTDGSTVSRLGEVTGGGVVTLLVGSNGSYWLAL</sequence>
<proteinExistence type="predicted"/>
<reference evidence="1 2" key="1">
    <citation type="submission" date="2017-07" db="EMBL/GenBank/DDBJ databases">
        <title>Draft Genome Sequences of Select Purple Nonsulfur Bacteria.</title>
        <authorList>
            <person name="Lasarre B."/>
            <person name="Mckinlay J.B."/>
        </authorList>
    </citation>
    <scope>NUCLEOTIDE SEQUENCE [LARGE SCALE GENOMIC DNA]</scope>
    <source>
        <strain evidence="1 2">DSM 5909</strain>
    </source>
</reference>
<organism evidence="1 2">
    <name type="scientific">Rhodoplanes roseus</name>
    <dbReference type="NCBI Taxonomy" id="29409"/>
    <lineage>
        <taxon>Bacteria</taxon>
        <taxon>Pseudomonadati</taxon>
        <taxon>Pseudomonadota</taxon>
        <taxon>Alphaproteobacteria</taxon>
        <taxon>Hyphomicrobiales</taxon>
        <taxon>Nitrobacteraceae</taxon>
        <taxon>Rhodoplanes</taxon>
    </lineage>
</organism>
<protein>
    <recommendedName>
        <fullName evidence="3">Minor tail protein</fullName>
    </recommendedName>
</protein>
<dbReference type="Proteomes" id="UP000249130">
    <property type="component" value="Unassembled WGS sequence"/>
</dbReference>
<dbReference type="AlphaFoldDB" id="A0A327L2T9"/>
<evidence type="ECO:0000313" key="1">
    <source>
        <dbReference type="EMBL" id="RAI44697.1"/>
    </source>
</evidence>